<dbReference type="Proteomes" id="UP001165740">
    <property type="component" value="Chromosome 2"/>
</dbReference>
<dbReference type="RefSeq" id="XP_055877827.1">
    <property type="nucleotide sequence ID" value="XM_056021852.1"/>
</dbReference>
<name>A0A9W2ZS16_BIOGL</name>
<accession>A0A9W2ZS16</accession>
<sequence>MNEAFRDVHSADHELFIPTQENPIGHRLDVGNTVTLDLPAYKGEMLNVGYSSAGNLLTAKCSNQQPPLPPYPDNLQQSAERCLQSPTSNFRSSSGYVDVLQPGQPKANFVLLVFNNGQALDWTVVCVLVVAFLLFSYLNSCYQRLQTC</sequence>
<proteinExistence type="predicted"/>
<evidence type="ECO:0000256" key="1">
    <source>
        <dbReference type="SAM" id="Phobius"/>
    </source>
</evidence>
<dbReference type="GeneID" id="106068676"/>
<evidence type="ECO:0000313" key="2">
    <source>
        <dbReference type="Proteomes" id="UP001165740"/>
    </source>
</evidence>
<reference evidence="3" key="1">
    <citation type="submission" date="2025-08" db="UniProtKB">
        <authorList>
            <consortium name="RefSeq"/>
        </authorList>
    </citation>
    <scope>IDENTIFICATION</scope>
</reference>
<evidence type="ECO:0000313" key="3">
    <source>
        <dbReference type="RefSeq" id="XP_055877827.1"/>
    </source>
</evidence>
<keyword evidence="1" id="KW-0812">Transmembrane</keyword>
<keyword evidence="2" id="KW-1185">Reference proteome</keyword>
<keyword evidence="1" id="KW-0472">Membrane</keyword>
<protein>
    <submittedName>
        <fullName evidence="3">Uncharacterized protein LOC106068676 isoform X2</fullName>
    </submittedName>
</protein>
<dbReference type="AlphaFoldDB" id="A0A9W2ZS16"/>
<keyword evidence="1" id="KW-1133">Transmembrane helix</keyword>
<organism evidence="2 3">
    <name type="scientific">Biomphalaria glabrata</name>
    <name type="common">Bloodfluke planorb</name>
    <name type="synonym">Freshwater snail</name>
    <dbReference type="NCBI Taxonomy" id="6526"/>
    <lineage>
        <taxon>Eukaryota</taxon>
        <taxon>Metazoa</taxon>
        <taxon>Spiralia</taxon>
        <taxon>Lophotrochozoa</taxon>
        <taxon>Mollusca</taxon>
        <taxon>Gastropoda</taxon>
        <taxon>Heterobranchia</taxon>
        <taxon>Euthyneura</taxon>
        <taxon>Panpulmonata</taxon>
        <taxon>Hygrophila</taxon>
        <taxon>Lymnaeoidea</taxon>
        <taxon>Planorbidae</taxon>
        <taxon>Biomphalaria</taxon>
    </lineage>
</organism>
<feature type="transmembrane region" description="Helical" evidence="1">
    <location>
        <begin position="119"/>
        <end position="138"/>
    </location>
</feature>
<gene>
    <name evidence="3" type="primary">LOC106068676</name>
</gene>